<feature type="binding site" evidence="4">
    <location>
        <begin position="229"/>
        <end position="234"/>
    </location>
    <ligand>
        <name>NAD(+)</name>
        <dbReference type="ChEBI" id="CHEBI:57540"/>
    </ligand>
</feature>
<evidence type="ECO:0000259" key="7">
    <source>
        <dbReference type="SMART" id="SM00997"/>
    </source>
</evidence>
<dbReference type="SMART" id="SM00996">
    <property type="entry name" value="AdoHcyase"/>
    <property type="match status" value="1"/>
</dbReference>
<evidence type="ECO:0000313" key="9">
    <source>
        <dbReference type="Proteomes" id="UP001226434"/>
    </source>
</evidence>
<comment type="similarity">
    <text evidence="1 4 6">Belongs to the adenosylhomocysteinase family.</text>
</comment>
<proteinExistence type="inferred from homology"/>
<feature type="binding site" evidence="4">
    <location>
        <position position="200"/>
    </location>
    <ligand>
        <name>NAD(+)</name>
        <dbReference type="ChEBI" id="CHEBI:57540"/>
    </ligand>
</feature>
<keyword evidence="2 4" id="KW-0554">One-carbon metabolism</keyword>
<dbReference type="InterPro" id="IPR000043">
    <property type="entry name" value="Adenosylhomocysteinase-like"/>
</dbReference>
<dbReference type="PANTHER" id="PTHR23420:SF0">
    <property type="entry name" value="ADENOSYLHOMOCYSTEINASE"/>
    <property type="match status" value="1"/>
</dbReference>
<dbReference type="Proteomes" id="UP001226434">
    <property type="component" value="Unassembled WGS sequence"/>
</dbReference>
<dbReference type="InterPro" id="IPR036291">
    <property type="entry name" value="NAD(P)-bd_dom_sf"/>
</dbReference>
<gene>
    <name evidence="4 8" type="primary">ahcY</name>
    <name evidence="8" type="ORF">QJ048_08010</name>
</gene>
<feature type="binding site" evidence="4">
    <location>
        <position position="140"/>
    </location>
    <ligand>
        <name>substrate</name>
    </ligand>
</feature>
<evidence type="ECO:0000256" key="3">
    <source>
        <dbReference type="ARBA" id="ARBA00023027"/>
    </source>
</evidence>
<dbReference type="EMBL" id="JASBRG010000005">
    <property type="protein sequence ID" value="MDI3319713.1"/>
    <property type="molecule type" value="Genomic_DNA"/>
</dbReference>
<dbReference type="HAMAP" id="MF_00563">
    <property type="entry name" value="AdoHcyase"/>
    <property type="match status" value="1"/>
</dbReference>
<dbReference type="Pfam" id="PF00670">
    <property type="entry name" value="AdoHcyase_NAD"/>
    <property type="match status" value="1"/>
</dbReference>
<comment type="caution">
    <text evidence="4">Lacks conserved residue(s) required for the propagation of feature annotation.</text>
</comment>
<name>A0ABT6RAW0_9BACT</name>
<dbReference type="SUPFAM" id="SSF52283">
    <property type="entry name" value="Formate/glycerate dehydrogenase catalytic domain-like"/>
    <property type="match status" value="1"/>
</dbReference>
<feature type="binding site" evidence="4">
    <location>
        <begin position="166"/>
        <end position="168"/>
    </location>
    <ligand>
        <name>NAD(+)</name>
        <dbReference type="ChEBI" id="CHEBI:57540"/>
    </ligand>
</feature>
<comment type="caution">
    <text evidence="8">The sequence shown here is derived from an EMBL/GenBank/DDBJ whole genome shotgun (WGS) entry which is preliminary data.</text>
</comment>
<feature type="binding site" evidence="4">
    <location>
        <position position="355"/>
    </location>
    <ligand>
        <name>NAD(+)</name>
        <dbReference type="ChEBI" id="CHEBI:57540"/>
    </ligand>
</feature>
<dbReference type="SMART" id="SM00997">
    <property type="entry name" value="AdoHcyase_NAD"/>
    <property type="match status" value="1"/>
</dbReference>
<protein>
    <recommendedName>
        <fullName evidence="4">Adenosylhomocysteinase</fullName>
        <ecNumber evidence="4">3.13.2.1</ecNumber>
    </recommendedName>
    <alternativeName>
        <fullName evidence="4">S-adenosyl-L-homocysteine hydrolase</fullName>
        <shortName evidence="4">AdoHcyase</shortName>
    </alternativeName>
</protein>
<evidence type="ECO:0000256" key="1">
    <source>
        <dbReference type="ARBA" id="ARBA00007122"/>
    </source>
</evidence>
<dbReference type="PROSITE" id="PS00738">
    <property type="entry name" value="ADOHCYASE_1"/>
    <property type="match status" value="1"/>
</dbReference>
<dbReference type="CDD" id="cd00401">
    <property type="entry name" value="SAHH"/>
    <property type="match status" value="1"/>
</dbReference>
<comment type="catalytic activity">
    <reaction evidence="4 5">
        <text>S-adenosyl-L-homocysteine + H2O = L-homocysteine + adenosine</text>
        <dbReference type="Rhea" id="RHEA:21708"/>
        <dbReference type="ChEBI" id="CHEBI:15377"/>
        <dbReference type="ChEBI" id="CHEBI:16335"/>
        <dbReference type="ChEBI" id="CHEBI:57856"/>
        <dbReference type="ChEBI" id="CHEBI:58199"/>
        <dbReference type="EC" id="3.13.2.1"/>
    </reaction>
</comment>
<comment type="subcellular location">
    <subcellularLocation>
        <location evidence="4">Cytoplasm</location>
    </subcellularLocation>
</comment>
<dbReference type="Pfam" id="PF05221">
    <property type="entry name" value="AdoHcyase"/>
    <property type="match status" value="2"/>
</dbReference>
<comment type="pathway">
    <text evidence="4 5">Amino-acid biosynthesis; L-homocysteine biosynthesis; L-homocysteine from S-adenosyl-L-homocysteine: step 1/1.</text>
</comment>
<keyword evidence="3 4" id="KW-0520">NAD</keyword>
<keyword evidence="9" id="KW-1185">Reference proteome</keyword>
<dbReference type="RefSeq" id="WP_282333817.1">
    <property type="nucleotide sequence ID" value="NZ_JASBRG010000005.1"/>
</dbReference>
<dbReference type="NCBIfam" id="TIGR00936">
    <property type="entry name" value="ahcY"/>
    <property type="match status" value="1"/>
</dbReference>
<dbReference type="PROSITE" id="PS00739">
    <property type="entry name" value="ADOHCYASE_2"/>
    <property type="match status" value="1"/>
</dbReference>
<organism evidence="8 9">
    <name type="scientific">Pinibacter soli</name>
    <dbReference type="NCBI Taxonomy" id="3044211"/>
    <lineage>
        <taxon>Bacteria</taxon>
        <taxon>Pseudomonadati</taxon>
        <taxon>Bacteroidota</taxon>
        <taxon>Chitinophagia</taxon>
        <taxon>Chitinophagales</taxon>
        <taxon>Chitinophagaceae</taxon>
        <taxon>Pinibacter</taxon>
    </lineage>
</organism>
<feature type="domain" description="S-adenosyl-L-homocysteine hydrolase NAD binding" evidence="7">
    <location>
        <begin position="200"/>
        <end position="361"/>
    </location>
</feature>
<comment type="function">
    <text evidence="4">May play a key role in the regulation of the intracellular concentration of adenosylhomocysteine.</text>
</comment>
<dbReference type="Gene3D" id="3.40.50.720">
    <property type="entry name" value="NAD(P)-binding Rossmann-like Domain"/>
    <property type="match status" value="1"/>
</dbReference>
<dbReference type="InterPro" id="IPR015878">
    <property type="entry name" value="Ado_hCys_hydrolase_NAD-bd"/>
</dbReference>
<evidence type="ECO:0000256" key="6">
    <source>
        <dbReference type="RuleBase" id="RU004166"/>
    </source>
</evidence>
<feature type="binding site" evidence="4">
    <location>
        <position position="165"/>
    </location>
    <ligand>
        <name>substrate</name>
    </ligand>
</feature>
<dbReference type="InterPro" id="IPR020082">
    <property type="entry name" value="S-Ado-L-homoCys_hydrolase_CS"/>
</dbReference>
<sequence length="441" mass="47967">MSTISSTIDFSLKNKVADMSLAEWGRKEIRLAEAEMPGLMSLRAEYGASQPLKGARVAGCLHMTIQTAVLIETLIALGAEVKWSSCNIFSTQDHAAAAIAAAGIGVFAWKGQSLEEADWCIEQTLFFGAADRPLNMILDDGGDLTNIVFDKYPELIQNIKGLSEETTTGVHRLYERMAKGTLPIPAINVNDSVTKSKFDNKYGCKESLVDAIRRATDVMLAGKVAVVAGYGDVGKGSAASLAGAGCRVIVTEIDPICALQAAMDGFAVKKMTTAIKEADIVVTTTGCRDIITGEHFKLMKDKTIVCNIGHFDIEIDVAWLNTNYGHTKDTVKPQVDIYNVDGKDIILLAEGRLVNLGCATGHPSFVMSNSFTNQTLAQIELWTNSSNYENKVYVLPKHLDEKVARLHLPKIAVELDELSDAQASYLGIPKEGPFKPEHYRY</sequence>
<evidence type="ECO:0000256" key="5">
    <source>
        <dbReference type="RuleBase" id="RU000548"/>
    </source>
</evidence>
<feature type="binding site" evidence="4">
    <location>
        <position position="64"/>
    </location>
    <ligand>
        <name>substrate</name>
    </ligand>
</feature>
<evidence type="ECO:0000256" key="2">
    <source>
        <dbReference type="ARBA" id="ARBA00022563"/>
    </source>
</evidence>
<feature type="binding site" evidence="4">
    <location>
        <position position="252"/>
    </location>
    <ligand>
        <name>NAD(+)</name>
        <dbReference type="ChEBI" id="CHEBI:57540"/>
    </ligand>
</feature>
<feature type="binding site" evidence="4">
    <location>
        <begin position="308"/>
        <end position="310"/>
    </location>
    <ligand>
        <name>NAD(+)</name>
        <dbReference type="ChEBI" id="CHEBI:57540"/>
    </ligand>
</feature>
<keyword evidence="4" id="KW-0963">Cytoplasm</keyword>
<feature type="binding site" evidence="4">
    <location>
        <position position="195"/>
    </location>
    <ligand>
        <name>substrate</name>
    </ligand>
</feature>
<reference evidence="8 9" key="1">
    <citation type="submission" date="2023-05" db="EMBL/GenBank/DDBJ databases">
        <title>Genome sequence of Pinibacter sp. MAH-24.</title>
        <authorList>
            <person name="Huq M.A."/>
        </authorList>
    </citation>
    <scope>NUCLEOTIDE SEQUENCE [LARGE SCALE GENOMIC DNA]</scope>
    <source>
        <strain evidence="8 9">MAH-24</strain>
    </source>
</reference>
<dbReference type="EC" id="3.13.2.1" evidence="4"/>
<accession>A0ABT6RAW0</accession>
<dbReference type="InterPro" id="IPR042172">
    <property type="entry name" value="Adenosylhomocyst_ase-like_sf"/>
</dbReference>
<evidence type="ECO:0000313" key="8">
    <source>
        <dbReference type="EMBL" id="MDI3319713.1"/>
    </source>
</evidence>
<keyword evidence="4 5" id="KW-0378">Hydrolase</keyword>
<dbReference type="SUPFAM" id="SSF51735">
    <property type="entry name" value="NAD(P)-binding Rossmann-fold domains"/>
    <property type="match status" value="1"/>
</dbReference>
<dbReference type="PIRSF" id="PIRSF001109">
    <property type="entry name" value="Ad_hcy_hydrolase"/>
    <property type="match status" value="1"/>
</dbReference>
<dbReference type="Gene3D" id="3.40.50.1480">
    <property type="entry name" value="Adenosylhomocysteinase-like"/>
    <property type="match status" value="2"/>
</dbReference>
<dbReference type="PANTHER" id="PTHR23420">
    <property type="entry name" value="ADENOSYLHOMOCYSTEINASE"/>
    <property type="match status" value="1"/>
</dbReference>
<dbReference type="NCBIfam" id="NF004005">
    <property type="entry name" value="PRK05476.2-3"/>
    <property type="match status" value="1"/>
</dbReference>
<comment type="cofactor">
    <cofactor evidence="4 5">
        <name>NAD(+)</name>
        <dbReference type="ChEBI" id="CHEBI:57540"/>
    </cofactor>
    <text evidence="4 5">Binds 1 NAD(+) per subunit.</text>
</comment>
<evidence type="ECO:0000256" key="4">
    <source>
        <dbReference type="HAMAP-Rule" id="MF_00563"/>
    </source>
</evidence>
<feature type="binding site" evidence="4">
    <location>
        <position position="199"/>
    </location>
    <ligand>
        <name>substrate</name>
    </ligand>
</feature>